<dbReference type="PANTHER" id="PTHR12149:SF8">
    <property type="entry name" value="PROTEIN-RIBULOSAMINE 3-KINASE"/>
    <property type="match status" value="1"/>
</dbReference>
<dbReference type="PIRSF" id="PIRSF006221">
    <property type="entry name" value="Ketosamine-3-kinase"/>
    <property type="match status" value="1"/>
</dbReference>
<protein>
    <submittedName>
        <fullName evidence="2">Fructosamine kinase</fullName>
    </submittedName>
</protein>
<dbReference type="Pfam" id="PF03881">
    <property type="entry name" value="Fructosamin_kin"/>
    <property type="match status" value="1"/>
</dbReference>
<dbReference type="RefSeq" id="WP_012616197.1">
    <property type="nucleotide sequence ID" value="NC_011831.1"/>
</dbReference>
<reference evidence="2" key="1">
    <citation type="submission" date="2008-12" db="EMBL/GenBank/DDBJ databases">
        <title>Complete sequence of Chloroflexus aggregans DSM 9485.</title>
        <authorList>
            <consortium name="US DOE Joint Genome Institute"/>
            <person name="Lucas S."/>
            <person name="Copeland A."/>
            <person name="Lapidus A."/>
            <person name="Glavina del Rio T."/>
            <person name="Dalin E."/>
            <person name="Tice H."/>
            <person name="Pitluck S."/>
            <person name="Foster B."/>
            <person name="Larimer F."/>
            <person name="Land M."/>
            <person name="Hauser L."/>
            <person name="Kyrpides N."/>
            <person name="Mikhailova N."/>
            <person name="Bryant D."/>
            <person name="Richardson P."/>
        </authorList>
    </citation>
    <scope>NUCLEOTIDE SEQUENCE</scope>
    <source>
        <strain evidence="2">DSM 9485</strain>
    </source>
</reference>
<dbReference type="Proteomes" id="UP000002508">
    <property type="component" value="Chromosome"/>
</dbReference>
<keyword evidence="1" id="KW-0808">Transferase</keyword>
<proteinExistence type="inferred from homology"/>
<dbReference type="Gene3D" id="3.30.200.20">
    <property type="entry name" value="Phosphorylase Kinase, domain 1"/>
    <property type="match status" value="1"/>
</dbReference>
<keyword evidence="1 2" id="KW-0418">Kinase</keyword>
<dbReference type="STRING" id="326427.Cagg_0913"/>
<dbReference type="Gene3D" id="3.90.1200.10">
    <property type="match status" value="1"/>
</dbReference>
<keyword evidence="3" id="KW-1185">Reference proteome</keyword>
<dbReference type="HOGENOM" id="CLU_036517_0_1_0"/>
<dbReference type="eggNOG" id="COG3001">
    <property type="taxonomic scope" value="Bacteria"/>
</dbReference>
<evidence type="ECO:0000313" key="2">
    <source>
        <dbReference type="EMBL" id="ACL23831.1"/>
    </source>
</evidence>
<accession>B8G694</accession>
<name>B8G694_CHLAD</name>
<gene>
    <name evidence="2" type="ordered locus">Cagg_0913</name>
</gene>
<dbReference type="SUPFAM" id="SSF56112">
    <property type="entry name" value="Protein kinase-like (PK-like)"/>
    <property type="match status" value="1"/>
</dbReference>
<dbReference type="KEGG" id="cag:Cagg_0913"/>
<dbReference type="AlphaFoldDB" id="B8G694"/>
<organism evidence="2 3">
    <name type="scientific">Chloroflexus aggregans (strain MD-66 / DSM 9485)</name>
    <dbReference type="NCBI Taxonomy" id="326427"/>
    <lineage>
        <taxon>Bacteria</taxon>
        <taxon>Bacillati</taxon>
        <taxon>Chloroflexota</taxon>
        <taxon>Chloroflexia</taxon>
        <taxon>Chloroflexales</taxon>
        <taxon>Chloroflexineae</taxon>
        <taxon>Chloroflexaceae</taxon>
        <taxon>Chloroflexus</taxon>
    </lineage>
</organism>
<dbReference type="EMBL" id="CP001337">
    <property type="protein sequence ID" value="ACL23831.1"/>
    <property type="molecule type" value="Genomic_DNA"/>
</dbReference>
<evidence type="ECO:0000313" key="3">
    <source>
        <dbReference type="Proteomes" id="UP000002508"/>
    </source>
</evidence>
<dbReference type="GO" id="GO:0016301">
    <property type="term" value="F:kinase activity"/>
    <property type="evidence" value="ECO:0007669"/>
    <property type="project" value="UniProtKB-UniRule"/>
</dbReference>
<evidence type="ECO:0000256" key="1">
    <source>
        <dbReference type="PIRNR" id="PIRNR006221"/>
    </source>
</evidence>
<dbReference type="InterPro" id="IPR016477">
    <property type="entry name" value="Fructo-/Ketosamine-3-kinase"/>
</dbReference>
<sequence>MMTLPVTVVNLITAELDRPIARVEPLGGSFDAQLVRVTIGDQRFALKWAAGGKPAAMVAAEARGLRVLAATNTIRVPAVVFACEATNTQPAIVLSEWIESDGHAPDPVRLGEQLAALHRCTAPAYGLDHDNFIGGTPQHNGWMQDWIAFFRERRLWPQIELAERQRLLPPHRRQALERVVSRLERWLGGVPRCPSLIHGDLWGGNVIADTRGTPVLIDPAISYSDREAELAFTELFGGFSSRFYAAYQAAWPLEPGYTERRDLYNLYHLLNHLNLFGEGYGAQVDAIARRYG</sequence>
<dbReference type="OrthoDB" id="5291879at2"/>
<comment type="similarity">
    <text evidence="1">Belongs to the fructosamine kinase family.</text>
</comment>
<dbReference type="PANTHER" id="PTHR12149">
    <property type="entry name" value="FRUCTOSAMINE 3 KINASE-RELATED PROTEIN"/>
    <property type="match status" value="1"/>
</dbReference>
<dbReference type="InterPro" id="IPR011009">
    <property type="entry name" value="Kinase-like_dom_sf"/>
</dbReference>